<protein>
    <submittedName>
        <fullName evidence="2">Uncharacterized protein</fullName>
    </submittedName>
</protein>
<dbReference type="InterPro" id="IPR058243">
    <property type="entry name" value="Phage_VG64"/>
</dbReference>
<dbReference type="PATRIC" id="fig|92706.3.peg.2502"/>
<dbReference type="RefSeq" id="WP_003859155.1">
    <property type="nucleotide sequence ID" value="NZ_CP011309.1"/>
</dbReference>
<feature type="chain" id="PRO_5039486196" evidence="1">
    <location>
        <begin position="27"/>
        <end position="142"/>
    </location>
</feature>
<sequence length="142" mass="15597">MKIRKTLVAAMAAVTALALVSCGTQADRASYNLSREADNFNVPRRVVMINTITDKPLMEIVGYLSIKSDNADGQLEITVKNEDGSFKKHFIGLSPTITYTLEDLAGTDISPYRYQINYLPEAIIPIELVDASDSPAWEGDGR</sequence>
<evidence type="ECO:0000256" key="1">
    <source>
        <dbReference type="SAM" id="SignalP"/>
    </source>
</evidence>
<name>A0A0F6WR66_9CORY</name>
<proteinExistence type="predicted"/>
<evidence type="ECO:0000313" key="3">
    <source>
        <dbReference type="Proteomes" id="UP000034037"/>
    </source>
</evidence>
<dbReference type="EMBL" id="CP011309">
    <property type="protein sequence ID" value="AKF28207.1"/>
    <property type="molecule type" value="Genomic_DNA"/>
</dbReference>
<keyword evidence="3" id="KW-1185">Reference proteome</keyword>
<dbReference type="Proteomes" id="UP000034037">
    <property type="component" value="Chromosome"/>
</dbReference>
<dbReference type="HOGENOM" id="CLU_147827_1_0_11"/>
<accession>A0A0F6WR66</accession>
<feature type="signal peptide" evidence="1">
    <location>
        <begin position="1"/>
        <end position="26"/>
    </location>
</feature>
<gene>
    <name evidence="2" type="ORF">YH66_11955</name>
</gene>
<dbReference type="PROSITE" id="PS51257">
    <property type="entry name" value="PROKAR_LIPOPROTEIN"/>
    <property type="match status" value="1"/>
</dbReference>
<reference evidence="2 3" key="1">
    <citation type="submission" date="2015-04" db="EMBL/GenBank/DDBJ databases">
        <title>Complete Genome Sequence of Brevibacterium flavum ATCC 15168.</title>
        <authorList>
            <person name="Ahn J."/>
            <person name="Park G."/>
            <person name="Jeon W."/>
            <person name="Jang Y."/>
            <person name="Jang M."/>
            <person name="Lee H."/>
            <person name="Lee H."/>
        </authorList>
    </citation>
    <scope>NUCLEOTIDE SEQUENCE [LARGE SCALE GENOMIC DNA]</scope>
    <source>
        <strain evidence="2 3">ATCC 15168</strain>
    </source>
</reference>
<dbReference type="AlphaFoldDB" id="A0A0F6WR66"/>
<dbReference type="Pfam" id="PF25682">
    <property type="entry name" value="Phage_VG64"/>
    <property type="match status" value="1"/>
</dbReference>
<organism evidence="2 3">
    <name type="scientific">[Brevibacterium] flavum</name>
    <dbReference type="NCBI Taxonomy" id="92706"/>
    <lineage>
        <taxon>Bacteria</taxon>
        <taxon>Bacillati</taxon>
        <taxon>Actinomycetota</taxon>
        <taxon>Actinomycetes</taxon>
        <taxon>Mycobacteriales</taxon>
        <taxon>Corynebacteriaceae</taxon>
        <taxon>Corynebacterium</taxon>
    </lineage>
</organism>
<evidence type="ECO:0000313" key="2">
    <source>
        <dbReference type="EMBL" id="AKF28207.1"/>
    </source>
</evidence>
<keyword evidence="1" id="KW-0732">Signal</keyword>